<sequence length="765" mass="79035">MSAVWQASRGAVRRRRLQTFVIGLVVMCSTAAVLFALGVLDAASSPFDRAFARQQGAQVVATFDRSKVADARLAATAERPGVEAAAGPFPEAVLRFSKEFLWMPPGTLTVVGRADPGGAVDHLRLGRGRWATAPGEIVVNMPNGRGPTALLGTVLHADGAPPLKVVGFATSISQSAGGWVTPAQAQTLHPAESQMLYRFRAGDTDAQLRTGLARTTAGLPAGALQGSESWLTVRQTYTAHADSYLPLITLFGLLSLIVSVLITANVVSGAVVSGFRHIGVLKAIGFTPNQVVAVYLAMVSTPALAGAVLGTALGTALTGPALGVVFSGIETNGVEPHVGLWVPVVSLLGMPLLVALAALVPALRAHRLSAARAISAGSAPRGGHGLRIQRRLAGTRLPRPLSLGLGQPFARPGRAAMTLAALILGVATVTVSTGLSSTMLAYAAPAHAGPTIDVQVGSPEVHQTPPKLGDAQDVALMRSLPGVEGVAASAAVRVNIVGFPQTSTAFFFRGDPPNSARQLAAGHWMTGPDEVVTGPLFLRQHGLRVGDRMTLLTSEGTAQVTIVGETVDGDVRGLNVSWSALARLAPDARANEYSVFLAPGTDSAAWVAKLRAGDPGLYAQVSGASSAAANAVIGFSSVFTVLLSVVAALGVFNTVLLNVRERRRDLGMLKSIGMTPRQVVTMCVTSVAALGAVSGLVGIPLGMLAHRLIVDHVLVVTFTESMKDVWHLPQLTALALAGVVIAVLGALLPSRSAARLPIATVLHNE</sequence>
<keyword evidence="2" id="KW-1003">Cell membrane</keyword>
<evidence type="ECO:0000259" key="8">
    <source>
        <dbReference type="Pfam" id="PF02687"/>
    </source>
</evidence>
<dbReference type="EMBL" id="JBHSQJ010000112">
    <property type="protein sequence ID" value="MFC5910359.1"/>
    <property type="molecule type" value="Genomic_DNA"/>
</dbReference>
<evidence type="ECO:0000256" key="2">
    <source>
        <dbReference type="ARBA" id="ARBA00022475"/>
    </source>
</evidence>
<feature type="transmembrane region" description="Helical" evidence="7">
    <location>
        <begin position="338"/>
        <end position="363"/>
    </location>
</feature>
<feature type="transmembrane region" description="Helical" evidence="7">
    <location>
        <begin position="725"/>
        <end position="748"/>
    </location>
</feature>
<feature type="transmembrane region" description="Helical" evidence="7">
    <location>
        <begin position="293"/>
        <end position="318"/>
    </location>
</feature>
<evidence type="ECO:0000256" key="1">
    <source>
        <dbReference type="ARBA" id="ARBA00004651"/>
    </source>
</evidence>
<organism evidence="10 11">
    <name type="scientific">Streptacidiphilus monticola</name>
    <dbReference type="NCBI Taxonomy" id="2161674"/>
    <lineage>
        <taxon>Bacteria</taxon>
        <taxon>Bacillati</taxon>
        <taxon>Actinomycetota</taxon>
        <taxon>Actinomycetes</taxon>
        <taxon>Kitasatosporales</taxon>
        <taxon>Streptomycetaceae</taxon>
        <taxon>Streptacidiphilus</taxon>
    </lineage>
</organism>
<dbReference type="Pfam" id="PF12704">
    <property type="entry name" value="MacB_PCD"/>
    <property type="match status" value="1"/>
</dbReference>
<protein>
    <submittedName>
        <fullName evidence="10">FtsX-like permease family protein</fullName>
    </submittedName>
</protein>
<comment type="caution">
    <text evidence="10">The sequence shown here is derived from an EMBL/GenBank/DDBJ whole genome shotgun (WGS) entry which is preliminary data.</text>
</comment>
<dbReference type="Pfam" id="PF02687">
    <property type="entry name" value="FtsX"/>
    <property type="match status" value="2"/>
</dbReference>
<dbReference type="Proteomes" id="UP001596174">
    <property type="component" value="Unassembled WGS sequence"/>
</dbReference>
<feature type="domain" description="ABC3 transporter permease C-terminal" evidence="8">
    <location>
        <begin position="638"/>
        <end position="757"/>
    </location>
</feature>
<dbReference type="RefSeq" id="WP_380587384.1">
    <property type="nucleotide sequence ID" value="NZ_JBHSQJ010000112.1"/>
</dbReference>
<dbReference type="InterPro" id="IPR050250">
    <property type="entry name" value="Macrolide_Exporter_MacB"/>
</dbReference>
<evidence type="ECO:0000256" key="3">
    <source>
        <dbReference type="ARBA" id="ARBA00022692"/>
    </source>
</evidence>
<dbReference type="InterPro" id="IPR003838">
    <property type="entry name" value="ABC3_permease_C"/>
</dbReference>
<evidence type="ECO:0000256" key="4">
    <source>
        <dbReference type="ARBA" id="ARBA00022989"/>
    </source>
</evidence>
<feature type="domain" description="ABC3 transporter permease C-terminal" evidence="8">
    <location>
        <begin position="250"/>
        <end position="368"/>
    </location>
</feature>
<evidence type="ECO:0000259" key="9">
    <source>
        <dbReference type="Pfam" id="PF12704"/>
    </source>
</evidence>
<evidence type="ECO:0000256" key="5">
    <source>
        <dbReference type="ARBA" id="ARBA00023136"/>
    </source>
</evidence>
<keyword evidence="5 7" id="KW-0472">Membrane</keyword>
<feature type="domain" description="MacB-like periplasmic core" evidence="9">
    <location>
        <begin position="416"/>
        <end position="611"/>
    </location>
</feature>
<keyword evidence="3 7" id="KW-0812">Transmembrane</keyword>
<feature type="transmembrane region" description="Helical" evidence="7">
    <location>
        <begin position="419"/>
        <end position="444"/>
    </location>
</feature>
<evidence type="ECO:0000256" key="6">
    <source>
        <dbReference type="ARBA" id="ARBA00038076"/>
    </source>
</evidence>
<proteinExistence type="inferred from homology"/>
<reference evidence="11" key="1">
    <citation type="journal article" date="2019" name="Int. J. Syst. Evol. Microbiol.">
        <title>The Global Catalogue of Microorganisms (GCM) 10K type strain sequencing project: providing services to taxonomists for standard genome sequencing and annotation.</title>
        <authorList>
            <consortium name="The Broad Institute Genomics Platform"/>
            <consortium name="The Broad Institute Genome Sequencing Center for Infectious Disease"/>
            <person name="Wu L."/>
            <person name="Ma J."/>
        </authorList>
    </citation>
    <scope>NUCLEOTIDE SEQUENCE [LARGE SCALE GENOMIC DNA]</scope>
    <source>
        <strain evidence="11">JCM 4816</strain>
    </source>
</reference>
<dbReference type="PANTHER" id="PTHR30572:SF4">
    <property type="entry name" value="ABC TRANSPORTER PERMEASE YTRF"/>
    <property type="match status" value="1"/>
</dbReference>
<dbReference type="PANTHER" id="PTHR30572">
    <property type="entry name" value="MEMBRANE COMPONENT OF TRANSPORTER-RELATED"/>
    <property type="match status" value="1"/>
</dbReference>
<comment type="similarity">
    <text evidence="6">Belongs to the ABC-4 integral membrane protein family.</text>
</comment>
<accession>A0ABW1G703</accession>
<dbReference type="InterPro" id="IPR025857">
    <property type="entry name" value="MacB_PCD"/>
</dbReference>
<gene>
    <name evidence="10" type="ORF">ACFP3V_24450</name>
</gene>
<feature type="transmembrane region" description="Helical" evidence="7">
    <location>
        <begin position="632"/>
        <end position="659"/>
    </location>
</feature>
<name>A0ABW1G703_9ACTN</name>
<evidence type="ECO:0000256" key="7">
    <source>
        <dbReference type="SAM" id="Phobius"/>
    </source>
</evidence>
<keyword evidence="11" id="KW-1185">Reference proteome</keyword>
<keyword evidence="4 7" id="KW-1133">Transmembrane helix</keyword>
<feature type="transmembrane region" description="Helical" evidence="7">
    <location>
        <begin position="244"/>
        <end position="272"/>
    </location>
</feature>
<comment type="subcellular location">
    <subcellularLocation>
        <location evidence="1">Cell membrane</location>
        <topology evidence="1">Multi-pass membrane protein</topology>
    </subcellularLocation>
</comment>
<evidence type="ECO:0000313" key="11">
    <source>
        <dbReference type="Proteomes" id="UP001596174"/>
    </source>
</evidence>
<feature type="transmembrane region" description="Helical" evidence="7">
    <location>
        <begin position="679"/>
        <end position="705"/>
    </location>
</feature>
<feature type="transmembrane region" description="Helical" evidence="7">
    <location>
        <begin position="20"/>
        <end position="40"/>
    </location>
</feature>
<evidence type="ECO:0000313" key="10">
    <source>
        <dbReference type="EMBL" id="MFC5910359.1"/>
    </source>
</evidence>